<dbReference type="PANTHER" id="PTHR11012">
    <property type="entry name" value="PROTEIN KINASE-LIKE DOMAIN-CONTAINING"/>
    <property type="match status" value="1"/>
</dbReference>
<evidence type="ECO:0000259" key="1">
    <source>
        <dbReference type="SMART" id="SM00587"/>
    </source>
</evidence>
<reference evidence="2" key="1">
    <citation type="submission" date="2008-01" db="EMBL/GenBank/DDBJ databases">
        <title>Complete sequence of Shewanella halifaxensis HAW-EB4.</title>
        <authorList>
            <consortium name="US DOE Joint Genome Institute"/>
            <person name="Copeland A."/>
            <person name="Lucas S."/>
            <person name="Lapidus A."/>
            <person name="Glavina del Rio T."/>
            <person name="Dalin E."/>
            <person name="Tice H."/>
            <person name="Bruce D."/>
            <person name="Goodwin L."/>
            <person name="Pitluck S."/>
            <person name="Sims D."/>
            <person name="Brettin T."/>
            <person name="Detter J.C."/>
            <person name="Han C."/>
            <person name="Kuske C.R."/>
            <person name="Schmutz J."/>
            <person name="Larimer F."/>
            <person name="Land M."/>
            <person name="Hauser L."/>
            <person name="Kyrpides N."/>
            <person name="Kim E."/>
            <person name="Zhao J.-S."/>
            <person name="Richardson P."/>
        </authorList>
    </citation>
    <scope>NUCLEOTIDE SEQUENCE [LARGE SCALE GENOMIC DNA]</scope>
    <source>
        <strain evidence="2">HAW-EB4</strain>
    </source>
</reference>
<dbReference type="PANTHER" id="PTHR11012:SF30">
    <property type="entry name" value="PROTEIN KINASE-LIKE DOMAIN-CONTAINING"/>
    <property type="match status" value="1"/>
</dbReference>
<dbReference type="STRING" id="458817.Shal_2069"/>
<protein>
    <recommendedName>
        <fullName evidence="1">CHK kinase-like domain-containing protein</fullName>
    </recommendedName>
</protein>
<dbReference type="EMBL" id="CP000931">
    <property type="protein sequence ID" value="ABZ76630.1"/>
    <property type="molecule type" value="Genomic_DNA"/>
</dbReference>
<dbReference type="Proteomes" id="UP000001317">
    <property type="component" value="Chromosome"/>
</dbReference>
<organism evidence="2 3">
    <name type="scientific">Shewanella halifaxensis (strain HAW-EB4)</name>
    <dbReference type="NCBI Taxonomy" id="458817"/>
    <lineage>
        <taxon>Bacteria</taxon>
        <taxon>Pseudomonadati</taxon>
        <taxon>Pseudomonadota</taxon>
        <taxon>Gammaproteobacteria</taxon>
        <taxon>Alteromonadales</taxon>
        <taxon>Shewanellaceae</taxon>
        <taxon>Shewanella</taxon>
    </lineage>
</organism>
<feature type="domain" description="CHK kinase-like" evidence="1">
    <location>
        <begin position="123"/>
        <end position="284"/>
    </location>
</feature>
<proteinExistence type="predicted"/>
<dbReference type="Pfam" id="PF02958">
    <property type="entry name" value="EcKL"/>
    <property type="match status" value="2"/>
</dbReference>
<sequence>MTNASINNVLADFFESADFEKVTNIQSLWSGYGEIARYRFTSVKLIEKFGFKLFIVKHIAPPQQVQHPRGWSGSVSHQRKIDSYQVEANFYQTLAKRCNDDCLVPTFLGERHFVEKGQASQLILMSDLDSQGFPVRAASLNLEQTKLCLRWLAQFHANFMHRTTDNTHDGLWPIGSYWHLATRQEEWQVMPESELKQQAGKIDKLLNNCEYKTIIHGDAKVANFCFNDDFTDIAAVDFQYVGSGCGVKDLVYLIGSCLSETDCENNFTQLVNEYFTQLRQALSLYQPQLDSNLVVKDWHRLVDLAWADFERFLVGWAPNHKKRNRFSQQITNRALESIRGF</sequence>
<name>B0TTR2_SHEHH</name>
<dbReference type="AlphaFoldDB" id="B0TTR2"/>
<gene>
    <name evidence="2" type="ordered locus">Shal_2069</name>
</gene>
<dbReference type="Gene3D" id="3.90.1200.10">
    <property type="match status" value="1"/>
</dbReference>
<dbReference type="eggNOG" id="COG2334">
    <property type="taxonomic scope" value="Bacteria"/>
</dbReference>
<dbReference type="RefSeq" id="WP_012277160.1">
    <property type="nucleotide sequence ID" value="NC_010334.1"/>
</dbReference>
<evidence type="ECO:0000313" key="3">
    <source>
        <dbReference type="Proteomes" id="UP000001317"/>
    </source>
</evidence>
<dbReference type="KEGG" id="shl:Shal_2069"/>
<accession>B0TTR2</accession>
<dbReference type="InterPro" id="IPR015897">
    <property type="entry name" value="CHK_kinase-like"/>
</dbReference>
<evidence type="ECO:0000313" key="2">
    <source>
        <dbReference type="EMBL" id="ABZ76630.1"/>
    </source>
</evidence>
<dbReference type="SMART" id="SM00587">
    <property type="entry name" value="CHK"/>
    <property type="match status" value="1"/>
</dbReference>
<dbReference type="HOGENOM" id="CLU_049945_0_0_6"/>
<dbReference type="InterPro" id="IPR011009">
    <property type="entry name" value="Kinase-like_dom_sf"/>
</dbReference>
<dbReference type="SUPFAM" id="SSF56112">
    <property type="entry name" value="Protein kinase-like (PK-like)"/>
    <property type="match status" value="1"/>
</dbReference>
<dbReference type="InterPro" id="IPR004119">
    <property type="entry name" value="EcKL"/>
</dbReference>
<keyword evidence="3" id="KW-1185">Reference proteome</keyword>